<sequence>MTFFEFAITFRHEHVRNRQREVRNHALESEQMYFFANQIVRDKKYPRNSSNYLEIKNYVIEHFREDIVNGFEIIWKMYESAKKQNTDEAHIEVIDHNE</sequence>
<dbReference type="AlphaFoldDB" id="A0AAJ5RQZ7"/>
<dbReference type="Proteomes" id="UP001219585">
    <property type="component" value="Plasmid unnamed"/>
</dbReference>
<reference evidence="2" key="1">
    <citation type="submission" date="2022-11" db="EMBL/GenBank/DDBJ databases">
        <title>Lysinibacillus irui.</title>
        <authorList>
            <person name="Akintayo S.O."/>
        </authorList>
    </citation>
    <scope>NUCLEOTIDE SEQUENCE</scope>
    <source>
        <strain evidence="2">IRB4-01</strain>
        <plasmid evidence="2">unnamed</plasmid>
    </source>
</reference>
<evidence type="ECO:0000259" key="1">
    <source>
        <dbReference type="Pfam" id="PF06855"/>
    </source>
</evidence>
<evidence type="ECO:0000313" key="3">
    <source>
        <dbReference type="Proteomes" id="UP001219585"/>
    </source>
</evidence>
<protein>
    <submittedName>
        <fullName evidence="2">YozE family protein</fullName>
    </submittedName>
</protein>
<name>A0AAJ5RQZ7_9BACI</name>
<geneLocation type="plasmid" evidence="2 3">
    <name>unnamed</name>
</geneLocation>
<dbReference type="InterPro" id="IPR023089">
    <property type="entry name" value="YozE_SAM-like"/>
</dbReference>
<organism evidence="2 3">
    <name type="scientific">Lysinibacillus irui</name>
    <dbReference type="NCBI Taxonomy" id="2998077"/>
    <lineage>
        <taxon>Bacteria</taxon>
        <taxon>Bacillati</taxon>
        <taxon>Bacillota</taxon>
        <taxon>Bacilli</taxon>
        <taxon>Bacillales</taxon>
        <taxon>Bacillaceae</taxon>
        <taxon>Lysinibacillus</taxon>
    </lineage>
</organism>
<evidence type="ECO:0000313" key="2">
    <source>
        <dbReference type="EMBL" id="WDV09411.1"/>
    </source>
</evidence>
<dbReference type="Gene3D" id="1.10.150.260">
    <property type="entry name" value="YozE SAM-like"/>
    <property type="match status" value="1"/>
</dbReference>
<feature type="domain" description="YozE SAM-like" evidence="1">
    <location>
        <begin position="28"/>
        <end position="79"/>
    </location>
</feature>
<keyword evidence="2" id="KW-0614">Plasmid</keyword>
<gene>
    <name evidence="2" type="ORF">OU989_22995</name>
</gene>
<dbReference type="InterPro" id="IPR036806">
    <property type="entry name" value="YozE_SAM-like_sf"/>
</dbReference>
<dbReference type="EMBL" id="CP113528">
    <property type="protein sequence ID" value="WDV09411.1"/>
    <property type="molecule type" value="Genomic_DNA"/>
</dbReference>
<dbReference type="SUPFAM" id="SSF140652">
    <property type="entry name" value="YozE-like"/>
    <property type="match status" value="1"/>
</dbReference>
<proteinExistence type="predicted"/>
<dbReference type="Pfam" id="PF06855">
    <property type="entry name" value="YozE_SAM_like"/>
    <property type="match status" value="1"/>
</dbReference>
<dbReference type="KEGG" id="liu:OU989_22995"/>
<dbReference type="RefSeq" id="WP_274797618.1">
    <property type="nucleotide sequence ID" value="NZ_CP113528.1"/>
</dbReference>
<accession>A0AAJ5RQZ7</accession>